<sequence>MSNVKDRVKHVDALMRILELQKSVRQNHTETALKHTITAEEGELLEPQGFEIPSLDNEPAIQFLLSSPLTYLDDLRGFQPYNDGPELERYCEEIARWVSESRKQWMHITSSDVKMNFASDTIASPGSINPVSGDIAQNLLTKVDELMDSEIYKDIMATELRGREQNIRVQAIERTRETQVAEIESLKSRVHALEVQQNIEWTQQLNGLKTLVRKWEWERTVRDVAEVMVQREMDKRIANLRGQADTESQAFYADVSEQLKEILEKVVEPLQAMD</sequence>
<keyword evidence="1" id="KW-0175">Coiled coil</keyword>
<organism evidence="2 3">
    <name type="scientific">Dendrothele bispora (strain CBS 962.96)</name>
    <dbReference type="NCBI Taxonomy" id="1314807"/>
    <lineage>
        <taxon>Eukaryota</taxon>
        <taxon>Fungi</taxon>
        <taxon>Dikarya</taxon>
        <taxon>Basidiomycota</taxon>
        <taxon>Agaricomycotina</taxon>
        <taxon>Agaricomycetes</taxon>
        <taxon>Agaricomycetidae</taxon>
        <taxon>Agaricales</taxon>
        <taxon>Agaricales incertae sedis</taxon>
        <taxon>Dendrothele</taxon>
    </lineage>
</organism>
<gene>
    <name evidence="2" type="ORF">K435DRAFT_871865</name>
</gene>
<name>A0A4S8L343_DENBC</name>
<protein>
    <submittedName>
        <fullName evidence="2">Uncharacterized protein</fullName>
    </submittedName>
</protein>
<dbReference type="Proteomes" id="UP000297245">
    <property type="component" value="Unassembled WGS sequence"/>
</dbReference>
<proteinExistence type="predicted"/>
<evidence type="ECO:0000313" key="2">
    <source>
        <dbReference type="EMBL" id="THU82879.1"/>
    </source>
</evidence>
<reference evidence="2 3" key="1">
    <citation type="journal article" date="2019" name="Nat. Ecol. Evol.">
        <title>Megaphylogeny resolves global patterns of mushroom evolution.</title>
        <authorList>
            <person name="Varga T."/>
            <person name="Krizsan K."/>
            <person name="Foldi C."/>
            <person name="Dima B."/>
            <person name="Sanchez-Garcia M."/>
            <person name="Sanchez-Ramirez S."/>
            <person name="Szollosi G.J."/>
            <person name="Szarkandi J.G."/>
            <person name="Papp V."/>
            <person name="Albert L."/>
            <person name="Andreopoulos W."/>
            <person name="Angelini C."/>
            <person name="Antonin V."/>
            <person name="Barry K.W."/>
            <person name="Bougher N.L."/>
            <person name="Buchanan P."/>
            <person name="Buyck B."/>
            <person name="Bense V."/>
            <person name="Catcheside P."/>
            <person name="Chovatia M."/>
            <person name="Cooper J."/>
            <person name="Damon W."/>
            <person name="Desjardin D."/>
            <person name="Finy P."/>
            <person name="Geml J."/>
            <person name="Haridas S."/>
            <person name="Hughes K."/>
            <person name="Justo A."/>
            <person name="Karasinski D."/>
            <person name="Kautmanova I."/>
            <person name="Kiss B."/>
            <person name="Kocsube S."/>
            <person name="Kotiranta H."/>
            <person name="LaButti K.M."/>
            <person name="Lechner B.E."/>
            <person name="Liimatainen K."/>
            <person name="Lipzen A."/>
            <person name="Lukacs Z."/>
            <person name="Mihaltcheva S."/>
            <person name="Morgado L.N."/>
            <person name="Niskanen T."/>
            <person name="Noordeloos M.E."/>
            <person name="Ohm R.A."/>
            <person name="Ortiz-Santana B."/>
            <person name="Ovrebo C."/>
            <person name="Racz N."/>
            <person name="Riley R."/>
            <person name="Savchenko A."/>
            <person name="Shiryaev A."/>
            <person name="Soop K."/>
            <person name="Spirin V."/>
            <person name="Szebenyi C."/>
            <person name="Tomsovsky M."/>
            <person name="Tulloss R.E."/>
            <person name="Uehling J."/>
            <person name="Grigoriev I.V."/>
            <person name="Vagvolgyi C."/>
            <person name="Papp T."/>
            <person name="Martin F.M."/>
            <person name="Miettinen O."/>
            <person name="Hibbett D.S."/>
            <person name="Nagy L.G."/>
        </authorList>
    </citation>
    <scope>NUCLEOTIDE SEQUENCE [LARGE SCALE GENOMIC DNA]</scope>
    <source>
        <strain evidence="2 3">CBS 962.96</strain>
    </source>
</reference>
<dbReference type="AlphaFoldDB" id="A0A4S8L343"/>
<accession>A0A4S8L343</accession>
<evidence type="ECO:0000256" key="1">
    <source>
        <dbReference type="SAM" id="Coils"/>
    </source>
</evidence>
<feature type="coiled-coil region" evidence="1">
    <location>
        <begin position="169"/>
        <end position="196"/>
    </location>
</feature>
<dbReference type="EMBL" id="ML179701">
    <property type="protein sequence ID" value="THU82879.1"/>
    <property type="molecule type" value="Genomic_DNA"/>
</dbReference>
<evidence type="ECO:0000313" key="3">
    <source>
        <dbReference type="Proteomes" id="UP000297245"/>
    </source>
</evidence>
<keyword evidence="3" id="KW-1185">Reference proteome</keyword>